<dbReference type="NCBIfam" id="NF042934">
    <property type="entry name" value="cis_reg_atten"/>
    <property type="match status" value="1"/>
</dbReference>
<gene>
    <name evidence="1" type="ORF">V2S66_09425</name>
</gene>
<dbReference type="EMBL" id="JAZEWV010000005">
    <property type="protein sequence ID" value="MEE4542181.1"/>
    <property type="molecule type" value="Genomic_DNA"/>
</dbReference>
<dbReference type="InterPro" id="IPR049979">
    <property type="entry name" value="Cys_resp_CS_actino"/>
</dbReference>
<organism evidence="1 2">
    <name type="scientific">Actinacidiphila polyblastidii</name>
    <dbReference type="NCBI Taxonomy" id="3110430"/>
    <lineage>
        <taxon>Bacteria</taxon>
        <taxon>Bacillati</taxon>
        <taxon>Actinomycetota</taxon>
        <taxon>Actinomycetes</taxon>
        <taxon>Kitasatosporales</taxon>
        <taxon>Streptomycetaceae</taxon>
        <taxon>Actinacidiphila</taxon>
    </lineage>
</organism>
<accession>A0ABU7P8P2</accession>
<name>A0ABU7P8P2_9ACTN</name>
<keyword evidence="2" id="KW-1185">Reference proteome</keyword>
<proteinExistence type="predicted"/>
<reference evidence="1 2" key="1">
    <citation type="submission" date="2023-12" db="EMBL/GenBank/DDBJ databases">
        <title>Streptomyces sp. V4-01.</title>
        <authorList>
            <person name="Somphong A."/>
            <person name="Phongsopitanun W."/>
        </authorList>
    </citation>
    <scope>NUCLEOTIDE SEQUENCE [LARGE SCALE GENOMIC DNA]</scope>
    <source>
        <strain evidence="1 2">V4-01</strain>
    </source>
</reference>
<sequence length="34" mass="3677">MVLLDVRDTAPGSLLVARLHVDLCRRTSAACPRA</sequence>
<dbReference type="RefSeq" id="WP_330794090.1">
    <property type="nucleotide sequence ID" value="NZ_JAZEWV010000005.1"/>
</dbReference>
<dbReference type="Proteomes" id="UP001344658">
    <property type="component" value="Unassembled WGS sequence"/>
</dbReference>
<evidence type="ECO:0000313" key="2">
    <source>
        <dbReference type="Proteomes" id="UP001344658"/>
    </source>
</evidence>
<comment type="caution">
    <text evidence="1">The sequence shown here is derived from an EMBL/GenBank/DDBJ whole genome shotgun (WGS) entry which is preliminary data.</text>
</comment>
<evidence type="ECO:0000313" key="1">
    <source>
        <dbReference type="EMBL" id="MEE4542181.1"/>
    </source>
</evidence>
<protein>
    <submittedName>
        <fullName evidence="1">Leader peptide</fullName>
    </submittedName>
</protein>